<accession>A0A5S6Q8E3</accession>
<protein>
    <submittedName>
        <fullName evidence="3">Uncharacterized protein</fullName>
    </submittedName>
</protein>
<evidence type="ECO:0000313" key="2">
    <source>
        <dbReference type="Proteomes" id="UP000046395"/>
    </source>
</evidence>
<keyword evidence="2" id="KW-1185">Reference proteome</keyword>
<organism evidence="2 3">
    <name type="scientific">Trichuris muris</name>
    <name type="common">Mouse whipworm</name>
    <dbReference type="NCBI Taxonomy" id="70415"/>
    <lineage>
        <taxon>Eukaryota</taxon>
        <taxon>Metazoa</taxon>
        <taxon>Ecdysozoa</taxon>
        <taxon>Nematoda</taxon>
        <taxon>Enoplea</taxon>
        <taxon>Dorylaimia</taxon>
        <taxon>Trichinellida</taxon>
        <taxon>Trichuridae</taxon>
        <taxon>Trichuris</taxon>
    </lineage>
</organism>
<name>A0A5S6Q8E3_TRIMR</name>
<reference evidence="3" key="1">
    <citation type="submission" date="2019-12" db="UniProtKB">
        <authorList>
            <consortium name="WormBaseParasite"/>
        </authorList>
    </citation>
    <scope>IDENTIFICATION</scope>
</reference>
<proteinExistence type="predicted"/>
<evidence type="ECO:0000313" key="3">
    <source>
        <dbReference type="WBParaSite" id="TMUE_1000003222.1"/>
    </source>
</evidence>
<feature type="region of interest" description="Disordered" evidence="1">
    <location>
        <begin position="1"/>
        <end position="26"/>
    </location>
</feature>
<dbReference type="Proteomes" id="UP000046395">
    <property type="component" value="Unassembled WGS sequence"/>
</dbReference>
<dbReference type="AlphaFoldDB" id="A0A5S6Q8E3"/>
<dbReference type="WBParaSite" id="TMUE_1000003222.1">
    <property type="protein sequence ID" value="TMUE_1000003222.1"/>
    <property type="gene ID" value="WBGene00293122"/>
</dbReference>
<evidence type="ECO:0000256" key="1">
    <source>
        <dbReference type="SAM" id="MobiDB-lite"/>
    </source>
</evidence>
<sequence length="129" mass="14611">MEEKPTDTNPLKRKRCVSDEEEKDKRKMALMGDSFRSLPTGSDGRVTIEEGGDAIEDIDADDSLSSSSEEVEIPMETMHRACWIMESDDEDFSKLLNADRTFVKGKMEADKLEELEQQHLCVPKKGVKN</sequence>